<protein>
    <recommendedName>
        <fullName evidence="4">DUF397 domain-containing protein</fullName>
    </recommendedName>
</protein>
<feature type="compositionally biased region" description="Basic and acidic residues" evidence="1">
    <location>
        <begin position="33"/>
        <end position="47"/>
    </location>
</feature>
<organism evidence="2 3">
    <name type="scientific">Nonomuraea roseoviolacea subsp. carminata</name>
    <dbReference type="NCBI Taxonomy" id="160689"/>
    <lineage>
        <taxon>Bacteria</taxon>
        <taxon>Bacillati</taxon>
        <taxon>Actinomycetota</taxon>
        <taxon>Actinomycetes</taxon>
        <taxon>Streptosporangiales</taxon>
        <taxon>Streptosporangiaceae</taxon>
        <taxon>Nonomuraea</taxon>
    </lineage>
</organism>
<proteinExistence type="predicted"/>
<name>A0ABT1JX54_9ACTN</name>
<evidence type="ECO:0000313" key="2">
    <source>
        <dbReference type="EMBL" id="MCP2346336.1"/>
    </source>
</evidence>
<dbReference type="Proteomes" id="UP001320766">
    <property type="component" value="Unassembled WGS sequence"/>
</dbReference>
<evidence type="ECO:0000256" key="1">
    <source>
        <dbReference type="SAM" id="MobiDB-lite"/>
    </source>
</evidence>
<gene>
    <name evidence="2" type="ORF">HD595_002458</name>
</gene>
<evidence type="ECO:0000313" key="3">
    <source>
        <dbReference type="Proteomes" id="UP001320766"/>
    </source>
</evidence>
<sequence length="54" mass="5764">MGCGCSKNKTQYEVVVNGRVVYSNPSKPSAESIAKRYEGGQVREKGKAQQAGTS</sequence>
<dbReference type="EMBL" id="JAMZEC010000001">
    <property type="protein sequence ID" value="MCP2346336.1"/>
    <property type="molecule type" value="Genomic_DNA"/>
</dbReference>
<comment type="caution">
    <text evidence="2">The sequence shown here is derived from an EMBL/GenBank/DDBJ whole genome shotgun (WGS) entry which is preliminary data.</text>
</comment>
<dbReference type="RefSeq" id="WP_253768560.1">
    <property type="nucleotide sequence ID" value="NZ_BAAAVE010000056.1"/>
</dbReference>
<keyword evidence="3" id="KW-1185">Reference proteome</keyword>
<reference evidence="2 3" key="1">
    <citation type="submission" date="2022-06" db="EMBL/GenBank/DDBJ databases">
        <title>Sequencing the genomes of 1000 actinobacteria strains.</title>
        <authorList>
            <person name="Klenk H.-P."/>
        </authorList>
    </citation>
    <scope>NUCLEOTIDE SEQUENCE [LARGE SCALE GENOMIC DNA]</scope>
    <source>
        <strain evidence="2 3">DSM 44170</strain>
    </source>
</reference>
<evidence type="ECO:0008006" key="4">
    <source>
        <dbReference type="Google" id="ProtNLM"/>
    </source>
</evidence>
<accession>A0ABT1JX54</accession>
<feature type="region of interest" description="Disordered" evidence="1">
    <location>
        <begin position="23"/>
        <end position="54"/>
    </location>
</feature>